<evidence type="ECO:0000256" key="15">
    <source>
        <dbReference type="ARBA" id="ARBA00048202"/>
    </source>
</evidence>
<dbReference type="PIRSF" id="PIRSF000204">
    <property type="entry name" value="PNTB"/>
    <property type="match status" value="1"/>
</dbReference>
<reference evidence="20" key="1">
    <citation type="journal article" date="2019" name="Int. J. Syst. Evol. Microbiol.">
        <title>The Global Catalogue of Microorganisms (GCM) 10K type strain sequencing project: providing services to taxonomists for standard genome sequencing and annotation.</title>
        <authorList>
            <consortium name="The Broad Institute Genomics Platform"/>
            <consortium name="The Broad Institute Genome Sequencing Center for Infectious Disease"/>
            <person name="Wu L."/>
            <person name="Ma J."/>
        </authorList>
    </citation>
    <scope>NUCLEOTIDE SEQUENCE [LARGE SCALE GENOMIC DNA]</scope>
    <source>
        <strain evidence="20">JCM 17555</strain>
    </source>
</reference>
<keyword evidence="13 16" id="KW-0520">NAD</keyword>
<feature type="transmembrane region" description="Helical" evidence="17">
    <location>
        <begin position="57"/>
        <end position="74"/>
    </location>
</feature>
<keyword evidence="14 16" id="KW-0472">Membrane</keyword>
<evidence type="ECO:0000313" key="20">
    <source>
        <dbReference type="Proteomes" id="UP001501337"/>
    </source>
</evidence>
<comment type="function">
    <text evidence="1 16">The transhydrogenation between NADH and NADP is coupled to respiration and ATP hydrolysis and functions as a proton pump across the membrane.</text>
</comment>
<keyword evidence="10 16" id="KW-0521">NADP</keyword>
<name>A0ABP7Q2D9_9GAMM</name>
<dbReference type="EMBL" id="BAABBO010000018">
    <property type="protein sequence ID" value="GAA3975361.1"/>
    <property type="molecule type" value="Genomic_DNA"/>
</dbReference>
<evidence type="ECO:0000256" key="6">
    <source>
        <dbReference type="ARBA" id="ARBA00014581"/>
    </source>
</evidence>
<evidence type="ECO:0000256" key="12">
    <source>
        <dbReference type="ARBA" id="ARBA00022989"/>
    </source>
</evidence>
<evidence type="ECO:0000256" key="14">
    <source>
        <dbReference type="ARBA" id="ARBA00023136"/>
    </source>
</evidence>
<evidence type="ECO:0000256" key="2">
    <source>
        <dbReference type="ARBA" id="ARBA00004429"/>
    </source>
</evidence>
<evidence type="ECO:0000256" key="4">
    <source>
        <dbReference type="ARBA" id="ARBA00011870"/>
    </source>
</evidence>
<protein>
    <recommendedName>
        <fullName evidence="6 16">NAD(P) transhydrogenase subunit beta</fullName>
        <ecNumber evidence="5 16">7.1.1.1</ecNumber>
    </recommendedName>
    <alternativeName>
        <fullName evidence="16">Nicotinamide nucleotide transhydrogenase subunit beta</fullName>
    </alternativeName>
</protein>
<dbReference type="InterPro" id="IPR034300">
    <property type="entry name" value="PNTB-like"/>
</dbReference>
<evidence type="ECO:0000256" key="9">
    <source>
        <dbReference type="ARBA" id="ARBA00022692"/>
    </source>
</evidence>
<comment type="caution">
    <text evidence="19">The sequence shown here is derived from an EMBL/GenBank/DDBJ whole genome shotgun (WGS) entry which is preliminary data.</text>
</comment>
<comment type="similarity">
    <text evidence="3 16">Belongs to the PNT beta subunit family.</text>
</comment>
<evidence type="ECO:0000256" key="1">
    <source>
        <dbReference type="ARBA" id="ARBA00003943"/>
    </source>
</evidence>
<feature type="transmembrane region" description="Helical" evidence="17">
    <location>
        <begin position="33"/>
        <end position="51"/>
    </location>
</feature>
<evidence type="ECO:0000256" key="10">
    <source>
        <dbReference type="ARBA" id="ARBA00022857"/>
    </source>
</evidence>
<feature type="transmembrane region" description="Helical" evidence="17">
    <location>
        <begin position="6"/>
        <end position="24"/>
    </location>
</feature>
<dbReference type="InterPro" id="IPR012136">
    <property type="entry name" value="NADH_DH_b"/>
</dbReference>
<dbReference type="InterPro" id="IPR029035">
    <property type="entry name" value="DHS-like_NAD/FAD-binding_dom"/>
</dbReference>
<dbReference type="PANTHER" id="PTHR44758">
    <property type="entry name" value="NAD(P) TRANSHYDROGENASE SUBUNIT BETA"/>
    <property type="match status" value="1"/>
</dbReference>
<dbReference type="Gene3D" id="3.40.50.1220">
    <property type="entry name" value="TPP-binding domain"/>
    <property type="match status" value="1"/>
</dbReference>
<keyword evidence="11 16" id="KW-1278">Translocase</keyword>
<keyword evidence="20" id="KW-1185">Reference proteome</keyword>
<evidence type="ECO:0000256" key="16">
    <source>
        <dbReference type="PIRNR" id="PIRNR000204"/>
    </source>
</evidence>
<evidence type="ECO:0000256" key="7">
    <source>
        <dbReference type="ARBA" id="ARBA00022475"/>
    </source>
</evidence>
<evidence type="ECO:0000256" key="5">
    <source>
        <dbReference type="ARBA" id="ARBA00012943"/>
    </source>
</evidence>
<comment type="subcellular location">
    <subcellularLocation>
        <location evidence="2">Cell inner membrane</location>
        <topology evidence="2">Multi-pass membrane protein</topology>
    </subcellularLocation>
</comment>
<evidence type="ECO:0000256" key="17">
    <source>
        <dbReference type="SAM" id="Phobius"/>
    </source>
</evidence>
<dbReference type="RefSeq" id="WP_344808871.1">
    <property type="nucleotide sequence ID" value="NZ_BAABBO010000018.1"/>
</dbReference>
<keyword evidence="8 16" id="KW-0997">Cell inner membrane</keyword>
<feature type="transmembrane region" description="Helical" evidence="17">
    <location>
        <begin position="245"/>
        <end position="265"/>
    </location>
</feature>
<dbReference type="Proteomes" id="UP001501337">
    <property type="component" value="Unassembled WGS sequence"/>
</dbReference>
<feature type="transmembrane region" description="Helical" evidence="17">
    <location>
        <begin position="193"/>
        <end position="214"/>
    </location>
</feature>
<dbReference type="NCBIfam" id="NF006974">
    <property type="entry name" value="PRK09444.1"/>
    <property type="match status" value="1"/>
</dbReference>
<evidence type="ECO:0000256" key="11">
    <source>
        <dbReference type="ARBA" id="ARBA00022967"/>
    </source>
</evidence>
<keyword evidence="9 17" id="KW-0812">Transmembrane</keyword>
<feature type="transmembrane region" description="Helical" evidence="17">
    <location>
        <begin position="221"/>
        <end position="239"/>
    </location>
</feature>
<feature type="transmembrane region" description="Helical" evidence="17">
    <location>
        <begin position="125"/>
        <end position="143"/>
    </location>
</feature>
<accession>A0ABP7Q2D9</accession>
<feature type="transmembrane region" description="Helical" evidence="17">
    <location>
        <begin position="86"/>
        <end position="105"/>
    </location>
</feature>
<evidence type="ECO:0000256" key="8">
    <source>
        <dbReference type="ARBA" id="ARBA00022519"/>
    </source>
</evidence>
<comment type="subunit">
    <text evidence="4">Heterodimer of an alpha and a beta chain.</text>
</comment>
<gene>
    <name evidence="19" type="primary">pntB</name>
    <name evidence="19" type="ORF">GCM10022278_35360</name>
</gene>
<sequence length="469" mass="49242">MNQGMVTAAYIIAAVFFILSLAGLSHQESARRGNWFGIAGMAIAVLATIISDDVTNYGVLILMVLIGGAIGAWLAKQVQMTQMPELVAILHSLVGMAAVLVGFATYLDPEASYVGAARTIHDVEIFLGILIGALTFTGSVIAYGKLSGKVGSKPLMLPQRKFINIGLAAGSLVLLFLFLGATDDTGTATTSGMIFLLIMTLLAFAFGIHMVMAIGGADMPVVISMLNSYSGWAAAATGFMLSNDLLIVVGALVGSSGAILSYIMCRAMNRKFLSVIMGGWGDAATAGVAGAEQEQGEVVAIQAEEVAEALLDAESVVIVPGYGMAVAHAQHLVSALVERMKTAKVKIRFAIHPVAGRMPGHMNVLLAEANVPYDLVLEMDEINEDLASTDVVIVIGANDIVNPSAMDDPTSPIAGMPVLEVWKARMVIVSKRGMATGYAGVENPLFFRENTRMLFGDAKDSLGKILSAL</sequence>
<evidence type="ECO:0000256" key="13">
    <source>
        <dbReference type="ARBA" id="ARBA00023027"/>
    </source>
</evidence>
<evidence type="ECO:0000256" key="3">
    <source>
        <dbReference type="ARBA" id="ARBA00007919"/>
    </source>
</evidence>
<keyword evidence="7 16" id="KW-1003">Cell membrane</keyword>
<comment type="catalytic activity">
    <reaction evidence="15 16">
        <text>NAD(+) + NADPH + H(+)(in) = NADH + NADP(+) + H(+)(out)</text>
        <dbReference type="Rhea" id="RHEA:47992"/>
        <dbReference type="ChEBI" id="CHEBI:15378"/>
        <dbReference type="ChEBI" id="CHEBI:57540"/>
        <dbReference type="ChEBI" id="CHEBI:57783"/>
        <dbReference type="ChEBI" id="CHEBI:57945"/>
        <dbReference type="ChEBI" id="CHEBI:58349"/>
        <dbReference type="EC" id="7.1.1.1"/>
    </reaction>
</comment>
<keyword evidence="12 17" id="KW-1133">Transmembrane helix</keyword>
<feature type="transmembrane region" description="Helical" evidence="17">
    <location>
        <begin position="163"/>
        <end position="181"/>
    </location>
</feature>
<evidence type="ECO:0000259" key="18">
    <source>
        <dbReference type="Pfam" id="PF02233"/>
    </source>
</evidence>
<dbReference type="Pfam" id="PF02233">
    <property type="entry name" value="PNTB"/>
    <property type="match status" value="1"/>
</dbReference>
<dbReference type="SUPFAM" id="SSF52467">
    <property type="entry name" value="DHS-like NAD/FAD-binding domain"/>
    <property type="match status" value="1"/>
</dbReference>
<evidence type="ECO:0000313" key="19">
    <source>
        <dbReference type="EMBL" id="GAA3975361.1"/>
    </source>
</evidence>
<dbReference type="PANTHER" id="PTHR44758:SF1">
    <property type="entry name" value="NAD(P) TRANSHYDROGENASE SUBUNIT BETA"/>
    <property type="match status" value="1"/>
</dbReference>
<organism evidence="19 20">
    <name type="scientific">Allohahella marinimesophila</name>
    <dbReference type="NCBI Taxonomy" id="1054972"/>
    <lineage>
        <taxon>Bacteria</taxon>
        <taxon>Pseudomonadati</taxon>
        <taxon>Pseudomonadota</taxon>
        <taxon>Gammaproteobacteria</taxon>
        <taxon>Oceanospirillales</taxon>
        <taxon>Hahellaceae</taxon>
        <taxon>Allohahella</taxon>
    </lineage>
</organism>
<feature type="domain" description="NADP transhydrogenase beta-like" evidence="18">
    <location>
        <begin position="7"/>
        <end position="467"/>
    </location>
</feature>
<dbReference type="EC" id="7.1.1.1" evidence="5 16"/>
<proteinExistence type="inferred from homology"/>